<dbReference type="InterPro" id="IPR036388">
    <property type="entry name" value="WH-like_DNA-bd_sf"/>
</dbReference>
<keyword evidence="3" id="KW-0805">Transcription regulation</keyword>
<dbReference type="RefSeq" id="WP_318787298.1">
    <property type="nucleotide sequence ID" value="NZ_JADBEK010000001.1"/>
</dbReference>
<protein>
    <submittedName>
        <fullName evidence="8">RNA polymerase sigma-70 factor (ECF subfamily)</fullName>
    </submittedName>
</protein>
<evidence type="ECO:0000313" key="9">
    <source>
        <dbReference type="Proteomes" id="UP000633509"/>
    </source>
</evidence>
<feature type="domain" description="RNA polymerase sigma factor 70 region 4 type 2" evidence="7">
    <location>
        <begin position="112"/>
        <end position="158"/>
    </location>
</feature>
<keyword evidence="9" id="KW-1185">Reference proteome</keyword>
<dbReference type="InterPro" id="IPR032710">
    <property type="entry name" value="NTF2-like_dom_sf"/>
</dbReference>
<dbReference type="Pfam" id="PF04542">
    <property type="entry name" value="Sigma70_r2"/>
    <property type="match status" value="1"/>
</dbReference>
<reference evidence="8 9" key="1">
    <citation type="submission" date="2020-10" db="EMBL/GenBank/DDBJ databases">
        <title>Sequencing the genomes of 1000 actinobacteria strains.</title>
        <authorList>
            <person name="Klenk H.-P."/>
        </authorList>
    </citation>
    <scope>NUCLEOTIDE SEQUENCE [LARGE SCALE GENOMIC DNA]</scope>
    <source>
        <strain evidence="8 9">DSM 43173</strain>
    </source>
</reference>
<dbReference type="EMBL" id="JADBEK010000001">
    <property type="protein sequence ID" value="MBE1590196.1"/>
    <property type="molecule type" value="Genomic_DNA"/>
</dbReference>
<dbReference type="InterPro" id="IPR013324">
    <property type="entry name" value="RNA_pol_sigma_r3/r4-like"/>
</dbReference>
<sequence>MDDLGAEVFEGQRARLFGLAYRLLGSAAEAEDLVQETYLRWSRVTGPVEVPAAWLTRVITNLCLSRLTSARRQRESYAGPWLPEPVLTAGGALGPLETVEQRESVSMGVLILLERLTPVERAVFVLREAFGHSHAEIAGVLGIEEAHSRQLHRRARAHVGEPRKRFESDREQHRRIVRRFLEAATRGDVAALERLLADDVIAWTDGGGSVTAARRPVYGLGKVARYLGGFVTRPEAAGVVVEFLEVNGEPAALIRGPGGDLLAIMTMELDGDHVAAVRTTVNPAKLAFAGAQLA</sequence>
<keyword evidence="4" id="KW-0731">Sigma factor</keyword>
<dbReference type="SUPFAM" id="SSF88659">
    <property type="entry name" value="Sigma3 and sigma4 domains of RNA polymerase sigma factors"/>
    <property type="match status" value="1"/>
</dbReference>
<gene>
    <name evidence="8" type="ORF">H4W80_008454</name>
</gene>
<evidence type="ECO:0000256" key="1">
    <source>
        <dbReference type="ARBA" id="ARBA00010641"/>
    </source>
</evidence>
<dbReference type="NCBIfam" id="TIGR02937">
    <property type="entry name" value="sigma70-ECF"/>
    <property type="match status" value="1"/>
</dbReference>
<dbReference type="Gene3D" id="1.10.1740.10">
    <property type="match status" value="1"/>
</dbReference>
<dbReference type="Gene3D" id="3.10.450.50">
    <property type="match status" value="1"/>
</dbReference>
<dbReference type="Pfam" id="PF08281">
    <property type="entry name" value="Sigma70_r4_2"/>
    <property type="match status" value="1"/>
</dbReference>
<evidence type="ECO:0000256" key="4">
    <source>
        <dbReference type="ARBA" id="ARBA00023082"/>
    </source>
</evidence>
<evidence type="ECO:0000256" key="2">
    <source>
        <dbReference type="ARBA" id="ARBA00011344"/>
    </source>
</evidence>
<evidence type="ECO:0000313" key="8">
    <source>
        <dbReference type="EMBL" id="MBE1590196.1"/>
    </source>
</evidence>
<dbReference type="SUPFAM" id="SSF54427">
    <property type="entry name" value="NTF2-like"/>
    <property type="match status" value="1"/>
</dbReference>
<dbReference type="InterPro" id="IPR013325">
    <property type="entry name" value="RNA_pol_sigma_r2"/>
</dbReference>
<dbReference type="InterPro" id="IPR013249">
    <property type="entry name" value="RNA_pol_sigma70_r4_t2"/>
</dbReference>
<name>A0ABR9MBA7_9ACTN</name>
<dbReference type="InterPro" id="IPR014284">
    <property type="entry name" value="RNA_pol_sigma-70_dom"/>
</dbReference>
<dbReference type="Proteomes" id="UP000633509">
    <property type="component" value="Unassembled WGS sequence"/>
</dbReference>
<comment type="similarity">
    <text evidence="1">Belongs to the sigma-70 factor family. ECF subfamily.</text>
</comment>
<accession>A0ABR9MBA7</accession>
<organism evidence="8 9">
    <name type="scientific">Nonomuraea angiospora</name>
    <dbReference type="NCBI Taxonomy" id="46172"/>
    <lineage>
        <taxon>Bacteria</taxon>
        <taxon>Bacillati</taxon>
        <taxon>Actinomycetota</taxon>
        <taxon>Actinomycetes</taxon>
        <taxon>Streptosporangiales</taxon>
        <taxon>Streptosporangiaceae</taxon>
        <taxon>Nonomuraea</taxon>
    </lineage>
</organism>
<dbReference type="Gene3D" id="1.10.10.10">
    <property type="entry name" value="Winged helix-like DNA-binding domain superfamily/Winged helix DNA-binding domain"/>
    <property type="match status" value="1"/>
</dbReference>
<evidence type="ECO:0000256" key="3">
    <source>
        <dbReference type="ARBA" id="ARBA00023015"/>
    </source>
</evidence>
<dbReference type="InterPro" id="IPR007627">
    <property type="entry name" value="RNA_pol_sigma70_r2"/>
</dbReference>
<dbReference type="SUPFAM" id="SSF88946">
    <property type="entry name" value="Sigma2 domain of RNA polymerase sigma factors"/>
    <property type="match status" value="1"/>
</dbReference>
<comment type="subunit">
    <text evidence="2">Interacts transiently with the RNA polymerase catalytic core formed by RpoA, RpoB, RpoC and RpoZ (2 alpha, 1 beta, 1 beta' and 1 omega subunit) to form the RNA polymerase holoenzyme that can initiate transcription.</text>
</comment>
<dbReference type="NCBIfam" id="NF007214">
    <property type="entry name" value="PRK09636.1"/>
    <property type="match status" value="1"/>
</dbReference>
<dbReference type="PANTHER" id="PTHR30173:SF36">
    <property type="entry name" value="ECF RNA POLYMERASE SIGMA FACTOR SIGJ"/>
    <property type="match status" value="1"/>
</dbReference>
<evidence type="ECO:0000259" key="7">
    <source>
        <dbReference type="Pfam" id="PF08281"/>
    </source>
</evidence>
<proteinExistence type="inferred from homology"/>
<dbReference type="PANTHER" id="PTHR30173">
    <property type="entry name" value="SIGMA 19 FACTOR"/>
    <property type="match status" value="1"/>
</dbReference>
<dbReference type="InterPro" id="IPR052704">
    <property type="entry name" value="ECF_Sigma-70_Domain"/>
</dbReference>
<keyword evidence="5" id="KW-0804">Transcription</keyword>
<evidence type="ECO:0000256" key="5">
    <source>
        <dbReference type="ARBA" id="ARBA00023163"/>
    </source>
</evidence>
<comment type="caution">
    <text evidence="8">The sequence shown here is derived from an EMBL/GenBank/DDBJ whole genome shotgun (WGS) entry which is preliminary data.</text>
</comment>
<feature type="domain" description="RNA polymerase sigma-70 region 2" evidence="6">
    <location>
        <begin position="13"/>
        <end position="72"/>
    </location>
</feature>
<evidence type="ECO:0000259" key="6">
    <source>
        <dbReference type="Pfam" id="PF04542"/>
    </source>
</evidence>
<dbReference type="CDD" id="cd06171">
    <property type="entry name" value="Sigma70_r4"/>
    <property type="match status" value="1"/>
</dbReference>